<organism evidence="1 2">
    <name type="scientific">Halomonas shengliensis</name>
    <dbReference type="NCBI Taxonomy" id="419597"/>
    <lineage>
        <taxon>Bacteria</taxon>
        <taxon>Pseudomonadati</taxon>
        <taxon>Pseudomonadota</taxon>
        <taxon>Gammaproteobacteria</taxon>
        <taxon>Oceanospirillales</taxon>
        <taxon>Halomonadaceae</taxon>
        <taxon>Halomonas</taxon>
    </lineage>
</organism>
<name>A0A1H0LSZ1_9GAMM</name>
<keyword evidence="2" id="KW-1185">Reference proteome</keyword>
<dbReference type="RefSeq" id="WP_089680311.1">
    <property type="nucleotide sequence ID" value="NZ_FNIV01000010.1"/>
</dbReference>
<accession>A0A1H0LSZ1</accession>
<dbReference type="AlphaFoldDB" id="A0A1H0LSZ1"/>
<dbReference type="Proteomes" id="UP000199075">
    <property type="component" value="Unassembled WGS sequence"/>
</dbReference>
<dbReference type="OrthoDB" id="6167646at2"/>
<reference evidence="2" key="1">
    <citation type="submission" date="2016-10" db="EMBL/GenBank/DDBJ databases">
        <authorList>
            <person name="Varghese N."/>
            <person name="Submissions S."/>
        </authorList>
    </citation>
    <scope>NUCLEOTIDE SEQUENCE [LARGE SCALE GENOMIC DNA]</scope>
    <source>
        <strain evidence="2">CGMCC 1.6444</strain>
    </source>
</reference>
<sequence>MIPYLLNRAMWIAIVAGLIGAVMALNTYDQDVAQAEREVYCQGVATWLVEESRGIRPEHRTGHPDYDEIAAEHCPGLWPAGYDQRQLAQQ</sequence>
<dbReference type="STRING" id="419597.SAMN04487957_11098"/>
<evidence type="ECO:0000313" key="2">
    <source>
        <dbReference type="Proteomes" id="UP000199075"/>
    </source>
</evidence>
<gene>
    <name evidence="1" type="ORF">SAMN04487957_11098</name>
</gene>
<proteinExistence type="predicted"/>
<evidence type="ECO:0000313" key="1">
    <source>
        <dbReference type="EMBL" id="SDO71379.1"/>
    </source>
</evidence>
<protein>
    <submittedName>
        <fullName evidence="1">Uncharacterized protein</fullName>
    </submittedName>
</protein>
<dbReference type="EMBL" id="FNIV01000010">
    <property type="protein sequence ID" value="SDO71379.1"/>
    <property type="molecule type" value="Genomic_DNA"/>
</dbReference>